<evidence type="ECO:0000256" key="2">
    <source>
        <dbReference type="ARBA" id="ARBA00022723"/>
    </source>
</evidence>
<evidence type="ECO:0000313" key="11">
    <source>
        <dbReference type="Proteomes" id="UP000693981"/>
    </source>
</evidence>
<proteinExistence type="inferred from homology"/>
<comment type="caution">
    <text evidence="10">The sequence shown here is derived from an EMBL/GenBank/DDBJ whole genome shotgun (WGS) entry which is preliminary data.</text>
</comment>
<keyword evidence="11" id="KW-1185">Reference proteome</keyword>
<keyword evidence="2" id="KW-0479">Metal-binding</keyword>
<protein>
    <recommendedName>
        <fullName evidence="9">Chitin-binding type-4 domain-containing protein</fullName>
    </recommendedName>
</protein>
<keyword evidence="8" id="KW-0732">Signal</keyword>
<reference evidence="10" key="1">
    <citation type="submission" date="2021-02" db="EMBL/GenBank/DDBJ databases">
        <authorList>
            <person name="Palmer J.M."/>
        </authorList>
    </citation>
    <scope>NUCLEOTIDE SEQUENCE</scope>
    <source>
        <strain evidence="10">SCRP23</strain>
    </source>
</reference>
<feature type="compositionally biased region" description="Low complexity" evidence="7">
    <location>
        <begin position="203"/>
        <end position="301"/>
    </location>
</feature>
<dbReference type="AlphaFoldDB" id="A0A8T1WEG5"/>
<accession>A0A8T1WEG5</accession>
<dbReference type="InterPro" id="IPR004302">
    <property type="entry name" value="Cellulose/chitin-bd_N"/>
</dbReference>
<evidence type="ECO:0000259" key="9">
    <source>
        <dbReference type="Pfam" id="PF03067"/>
    </source>
</evidence>
<keyword evidence="5" id="KW-0325">Glycoprotein</keyword>
<evidence type="ECO:0000256" key="5">
    <source>
        <dbReference type="ARBA" id="ARBA00023180"/>
    </source>
</evidence>
<evidence type="ECO:0000256" key="1">
    <source>
        <dbReference type="ARBA" id="ARBA00001973"/>
    </source>
</evidence>
<name>A0A8T1WEG5_9STRA</name>
<sequence>MQPTTLTSLAIMVTAAAFISTADAHGQMLIPEYRKITAKFKKDGGTLSQAGDQELQYSPVELLSQRKQKDFPEAATFSVMNGCRGTVYESGNDVTTLEAGAEFDVKWIIQAPHPGTMKLSIVKPSTGSSGKIMYENYKTILTVDSFAQNAGEDGTTAKMPSDVEGCGSAGDCALQFYWHSDIANQTYPTCADIIVSGSGTGTGTATTPSTSTTSTAASTESSSAGSPTSTTSDTGNNETPSTNSSPSTSTTTRRTTAPSTQEDTPSSASTPSSESTPSTETTPSSETTNGGGNTATTAPSSNTYSTESSVAGEADSTKCTRRMRK</sequence>
<dbReference type="OrthoDB" id="120613at2759"/>
<dbReference type="PANTHER" id="PTHR36575">
    <property type="entry name" value="BINDING PROTEIN, PUTATIVE (AFU_ORTHOLOGUE AFUA_1G14430)-RELATED"/>
    <property type="match status" value="1"/>
</dbReference>
<dbReference type="PANTHER" id="PTHR36575:SF2">
    <property type="entry name" value="CHITIN-BINDING TYPE-4 DOMAIN-CONTAINING PROTEIN-RELATED"/>
    <property type="match status" value="1"/>
</dbReference>
<dbReference type="Pfam" id="PF03067">
    <property type="entry name" value="LPMO_10"/>
    <property type="match status" value="1"/>
</dbReference>
<dbReference type="EMBL" id="JAGDFL010000375">
    <property type="protein sequence ID" value="KAG7390714.1"/>
    <property type="molecule type" value="Genomic_DNA"/>
</dbReference>
<evidence type="ECO:0000256" key="4">
    <source>
        <dbReference type="ARBA" id="ARBA00023157"/>
    </source>
</evidence>
<keyword evidence="4" id="KW-1015">Disulfide bond</keyword>
<evidence type="ECO:0000256" key="6">
    <source>
        <dbReference type="ARBA" id="ARBA00034311"/>
    </source>
</evidence>
<organism evidence="10 11">
    <name type="scientific">Phytophthora boehmeriae</name>
    <dbReference type="NCBI Taxonomy" id="109152"/>
    <lineage>
        <taxon>Eukaryota</taxon>
        <taxon>Sar</taxon>
        <taxon>Stramenopiles</taxon>
        <taxon>Oomycota</taxon>
        <taxon>Peronosporomycetes</taxon>
        <taxon>Peronosporales</taxon>
        <taxon>Peronosporaceae</taxon>
        <taxon>Phytophthora</taxon>
    </lineage>
</organism>
<gene>
    <name evidence="10" type="ORF">PHYBOEH_006942</name>
</gene>
<feature type="signal peptide" evidence="8">
    <location>
        <begin position="1"/>
        <end position="24"/>
    </location>
</feature>
<comment type="cofactor">
    <cofactor evidence="1">
        <name>Cu(2+)</name>
        <dbReference type="ChEBI" id="CHEBI:29036"/>
    </cofactor>
</comment>
<feature type="chain" id="PRO_5035789878" description="Chitin-binding type-4 domain-containing protein" evidence="8">
    <location>
        <begin position="25"/>
        <end position="325"/>
    </location>
</feature>
<dbReference type="InterPro" id="IPR052282">
    <property type="entry name" value="Starch-active_LPMO"/>
</dbReference>
<evidence type="ECO:0000313" key="10">
    <source>
        <dbReference type="EMBL" id="KAG7390714.1"/>
    </source>
</evidence>
<evidence type="ECO:0000256" key="7">
    <source>
        <dbReference type="SAM" id="MobiDB-lite"/>
    </source>
</evidence>
<keyword evidence="3" id="KW-0186">Copper</keyword>
<dbReference type="Proteomes" id="UP000693981">
    <property type="component" value="Unassembled WGS sequence"/>
</dbReference>
<evidence type="ECO:0000256" key="8">
    <source>
        <dbReference type="SAM" id="SignalP"/>
    </source>
</evidence>
<feature type="region of interest" description="Disordered" evidence="7">
    <location>
        <begin position="200"/>
        <end position="325"/>
    </location>
</feature>
<evidence type="ECO:0000256" key="3">
    <source>
        <dbReference type="ARBA" id="ARBA00023008"/>
    </source>
</evidence>
<feature type="domain" description="Chitin-binding type-4" evidence="9">
    <location>
        <begin position="25"/>
        <end position="193"/>
    </location>
</feature>
<comment type="similarity">
    <text evidence="6">Belongs to the polysaccharide monooxygenase AA13 family.</text>
</comment>